<keyword evidence="1" id="KW-0805">Transcription regulation</keyword>
<feature type="domain" description="HTH deoR-type" evidence="4">
    <location>
        <begin position="18"/>
        <end position="73"/>
    </location>
</feature>
<dbReference type="PANTHER" id="PTHR30363:SF44">
    <property type="entry name" value="AGA OPERON TRANSCRIPTIONAL REPRESSOR-RELATED"/>
    <property type="match status" value="1"/>
</dbReference>
<comment type="caution">
    <text evidence="5">The sequence shown here is derived from an EMBL/GenBank/DDBJ whole genome shotgun (WGS) entry which is preliminary data.</text>
</comment>
<evidence type="ECO:0000256" key="3">
    <source>
        <dbReference type="ARBA" id="ARBA00023163"/>
    </source>
</evidence>
<dbReference type="Proteomes" id="UP000295621">
    <property type="component" value="Unassembled WGS sequence"/>
</dbReference>
<dbReference type="Pfam" id="PF00455">
    <property type="entry name" value="DeoRC"/>
    <property type="match status" value="1"/>
</dbReference>
<protein>
    <submittedName>
        <fullName evidence="5">DeoR/GlpR transcriptional regulator</fullName>
    </submittedName>
</protein>
<keyword evidence="2" id="KW-0238">DNA-binding</keyword>
<evidence type="ECO:0000256" key="2">
    <source>
        <dbReference type="ARBA" id="ARBA00023125"/>
    </source>
</evidence>
<dbReference type="InterPro" id="IPR050313">
    <property type="entry name" value="Carb_Metab_HTH_regulators"/>
</dbReference>
<dbReference type="PROSITE" id="PS51000">
    <property type="entry name" value="HTH_DEOR_2"/>
    <property type="match status" value="1"/>
</dbReference>
<sequence>MTFLRASRLGGGVRYTDAPRRRDELLRRLRSAGYLSAAHAAADLEVSEMTIRRDLHQLAVDGLAVRVTGGARLPDGDGVPFELRSDRFAAQKTSVATTAAGLLPADATVALDSGTTIARLAELLPAGLTVVTHSVPVVTACASRPDLRLIGLGGVYNPATRSFGGPAVRAALQDIVVDLAVLSATAVGPDGVYCSDPYDAETKQALAAAARSVLVAADGSKLAARAPIRFAGLDAVSVLVTDPSAGEDAVRAIRAAGVDVSWAAAA</sequence>
<accession>A0A4R4RVH9</accession>
<dbReference type="SMART" id="SM01134">
    <property type="entry name" value="DeoRC"/>
    <property type="match status" value="1"/>
</dbReference>
<evidence type="ECO:0000313" key="5">
    <source>
        <dbReference type="EMBL" id="TDC54148.1"/>
    </source>
</evidence>
<dbReference type="SUPFAM" id="SSF100950">
    <property type="entry name" value="NagB/RpiA/CoA transferase-like"/>
    <property type="match status" value="1"/>
</dbReference>
<dbReference type="Gene3D" id="1.10.10.10">
    <property type="entry name" value="Winged helix-like DNA-binding domain superfamily/Winged helix DNA-binding domain"/>
    <property type="match status" value="1"/>
</dbReference>
<dbReference type="InterPro" id="IPR036390">
    <property type="entry name" value="WH_DNA-bd_sf"/>
</dbReference>
<dbReference type="PRINTS" id="PR00037">
    <property type="entry name" value="HTHLACR"/>
</dbReference>
<dbReference type="PANTHER" id="PTHR30363">
    <property type="entry name" value="HTH-TYPE TRANSCRIPTIONAL REGULATOR SRLR-RELATED"/>
    <property type="match status" value="1"/>
</dbReference>
<proteinExistence type="predicted"/>
<dbReference type="InterPro" id="IPR014036">
    <property type="entry name" value="DeoR-like_C"/>
</dbReference>
<dbReference type="EMBL" id="SMKL01000005">
    <property type="protein sequence ID" value="TDC54148.1"/>
    <property type="molecule type" value="Genomic_DNA"/>
</dbReference>
<reference evidence="5 6" key="1">
    <citation type="submission" date="2019-02" db="EMBL/GenBank/DDBJ databases">
        <title>Draft genome sequences of novel Actinobacteria.</title>
        <authorList>
            <person name="Sahin N."/>
            <person name="Ay H."/>
            <person name="Saygin H."/>
        </authorList>
    </citation>
    <scope>NUCLEOTIDE SEQUENCE [LARGE SCALE GENOMIC DNA]</scope>
    <source>
        <strain evidence="5 6">KC603</strain>
    </source>
</reference>
<evidence type="ECO:0000256" key="1">
    <source>
        <dbReference type="ARBA" id="ARBA00023015"/>
    </source>
</evidence>
<dbReference type="Pfam" id="PF08220">
    <property type="entry name" value="HTH_DeoR"/>
    <property type="match status" value="1"/>
</dbReference>
<dbReference type="GO" id="GO:0003700">
    <property type="term" value="F:DNA-binding transcription factor activity"/>
    <property type="evidence" value="ECO:0007669"/>
    <property type="project" value="InterPro"/>
</dbReference>
<dbReference type="GO" id="GO:0003677">
    <property type="term" value="F:DNA binding"/>
    <property type="evidence" value="ECO:0007669"/>
    <property type="project" value="UniProtKB-KW"/>
</dbReference>
<dbReference type="InterPro" id="IPR036388">
    <property type="entry name" value="WH-like_DNA-bd_sf"/>
</dbReference>
<dbReference type="SUPFAM" id="SSF46785">
    <property type="entry name" value="Winged helix' DNA-binding domain"/>
    <property type="match status" value="1"/>
</dbReference>
<evidence type="ECO:0000313" key="6">
    <source>
        <dbReference type="Proteomes" id="UP000295621"/>
    </source>
</evidence>
<organism evidence="5 6">
    <name type="scientific">Jiangella ureilytica</name>
    <dbReference type="NCBI Taxonomy" id="2530374"/>
    <lineage>
        <taxon>Bacteria</taxon>
        <taxon>Bacillati</taxon>
        <taxon>Actinomycetota</taxon>
        <taxon>Actinomycetes</taxon>
        <taxon>Jiangellales</taxon>
        <taxon>Jiangellaceae</taxon>
        <taxon>Jiangella</taxon>
    </lineage>
</organism>
<dbReference type="SMART" id="SM00420">
    <property type="entry name" value="HTH_DEOR"/>
    <property type="match status" value="1"/>
</dbReference>
<dbReference type="PROSITE" id="PS00894">
    <property type="entry name" value="HTH_DEOR_1"/>
    <property type="match status" value="1"/>
</dbReference>
<dbReference type="AlphaFoldDB" id="A0A4R4RVH9"/>
<keyword evidence="6" id="KW-1185">Reference proteome</keyword>
<keyword evidence="3" id="KW-0804">Transcription</keyword>
<gene>
    <name evidence="5" type="ORF">E1212_03145</name>
</gene>
<evidence type="ECO:0000259" key="4">
    <source>
        <dbReference type="PROSITE" id="PS51000"/>
    </source>
</evidence>
<dbReference type="InterPro" id="IPR037171">
    <property type="entry name" value="NagB/RpiA_transferase-like"/>
</dbReference>
<dbReference type="InterPro" id="IPR018356">
    <property type="entry name" value="Tscrpt_reg_HTH_DeoR_CS"/>
</dbReference>
<name>A0A4R4RVH9_9ACTN</name>
<dbReference type="OrthoDB" id="7688673at2"/>
<dbReference type="InterPro" id="IPR001034">
    <property type="entry name" value="DeoR_HTH"/>
</dbReference>